<name>A0A139AUD2_GONPJ</name>
<dbReference type="GO" id="GO:0008270">
    <property type="term" value="F:zinc ion binding"/>
    <property type="evidence" value="ECO:0007669"/>
    <property type="project" value="UniProtKB-KW"/>
</dbReference>
<protein>
    <recommendedName>
        <fullName evidence="8">C2H2-type domain-containing protein</fullName>
    </recommendedName>
</protein>
<dbReference type="Pfam" id="PF12874">
    <property type="entry name" value="zf-met"/>
    <property type="match status" value="1"/>
</dbReference>
<evidence type="ECO:0000256" key="6">
    <source>
        <dbReference type="ARBA" id="ARBA00023242"/>
    </source>
</evidence>
<evidence type="ECO:0000256" key="1">
    <source>
        <dbReference type="ARBA" id="ARBA00004123"/>
    </source>
</evidence>
<reference evidence="9 10" key="1">
    <citation type="journal article" date="2015" name="Genome Biol. Evol.">
        <title>Phylogenomic analyses indicate that early fungi evolved digesting cell walls of algal ancestors of land plants.</title>
        <authorList>
            <person name="Chang Y."/>
            <person name="Wang S."/>
            <person name="Sekimoto S."/>
            <person name="Aerts A.L."/>
            <person name="Choi C."/>
            <person name="Clum A."/>
            <person name="LaButti K.M."/>
            <person name="Lindquist E.A."/>
            <person name="Yee Ngan C."/>
            <person name="Ohm R.A."/>
            <person name="Salamov A.A."/>
            <person name="Grigoriev I.V."/>
            <person name="Spatafora J.W."/>
            <person name="Berbee M.L."/>
        </authorList>
    </citation>
    <scope>NUCLEOTIDE SEQUENCE [LARGE SCALE GENOMIC DNA]</scope>
    <source>
        <strain evidence="9 10">JEL478</strain>
    </source>
</reference>
<comment type="subcellular location">
    <subcellularLocation>
        <location evidence="1">Nucleus</location>
    </subcellularLocation>
</comment>
<accession>A0A139AUD2</accession>
<dbReference type="STRING" id="1344416.A0A139AUD2"/>
<evidence type="ECO:0000259" key="8">
    <source>
        <dbReference type="Pfam" id="PF12874"/>
    </source>
</evidence>
<sequence length="389" mass="42107">MSDVRKLFSANKREKEKAKAKRIEGKFVKYDSLGRLWCSLCEAQIKHESLWNAHLASKTHKDKLKPPPTKPTTTQPATLVAYNDDADADDDDDEVDHSKQPDNTAANGLPPGFFDSPAGSPATSDAAAKLPQGFFDAPPTQKSDIPASSQSTTSKDAASTLPLNSSQQPQKSSKPSSSSSSQPSAAPSNPALPTDFFQGSAALVAHQARESHLAAELARFTSEIRADERKLDDVQERDEEEMLGARDVGLEREQREMMLRLEELKRKRKEVERALGGGNGGPEMAKGATDPGEQSDDQDDMEEDLPTVPTRSARAALFLPGPADLPDPDVDSSDDVPATVARTLKPSLKKRRVETATIPGGVRAKRGKKEKPKVLKSIFGDGDEAEDDE</sequence>
<dbReference type="GO" id="GO:0005681">
    <property type="term" value="C:spliceosomal complex"/>
    <property type="evidence" value="ECO:0007669"/>
    <property type="project" value="InterPro"/>
</dbReference>
<dbReference type="InterPro" id="IPR036236">
    <property type="entry name" value="Znf_C2H2_sf"/>
</dbReference>
<gene>
    <name evidence="9" type="ORF">M427DRAFT_41574</name>
</gene>
<feature type="compositionally biased region" description="Polar residues" evidence="7">
    <location>
        <begin position="140"/>
        <end position="157"/>
    </location>
</feature>
<feature type="region of interest" description="Disordered" evidence="7">
    <location>
        <begin position="58"/>
        <end position="195"/>
    </location>
</feature>
<feature type="compositionally biased region" description="Acidic residues" evidence="7">
    <location>
        <begin position="84"/>
        <end position="95"/>
    </location>
</feature>
<organism evidence="9 10">
    <name type="scientific">Gonapodya prolifera (strain JEL478)</name>
    <name type="common">Monoblepharis prolifera</name>
    <dbReference type="NCBI Taxonomy" id="1344416"/>
    <lineage>
        <taxon>Eukaryota</taxon>
        <taxon>Fungi</taxon>
        <taxon>Fungi incertae sedis</taxon>
        <taxon>Chytridiomycota</taxon>
        <taxon>Chytridiomycota incertae sedis</taxon>
        <taxon>Monoblepharidomycetes</taxon>
        <taxon>Monoblepharidales</taxon>
        <taxon>Gonapodyaceae</taxon>
        <taxon>Gonapodya</taxon>
    </lineage>
</organism>
<feature type="compositionally biased region" description="Acidic residues" evidence="7">
    <location>
        <begin position="293"/>
        <end position="305"/>
    </location>
</feature>
<dbReference type="InterPro" id="IPR013087">
    <property type="entry name" value="Znf_C2H2_type"/>
</dbReference>
<keyword evidence="4" id="KW-0862">Zinc</keyword>
<dbReference type="Proteomes" id="UP000070544">
    <property type="component" value="Unassembled WGS sequence"/>
</dbReference>
<feature type="region of interest" description="Disordered" evidence="7">
    <location>
        <begin position="272"/>
        <end position="389"/>
    </location>
</feature>
<dbReference type="GO" id="GO:0033260">
    <property type="term" value="P:nuclear DNA replication"/>
    <property type="evidence" value="ECO:0007669"/>
    <property type="project" value="TreeGrafter"/>
</dbReference>
<evidence type="ECO:0000313" key="9">
    <source>
        <dbReference type="EMBL" id="KXS20328.1"/>
    </source>
</evidence>
<feature type="compositionally biased region" description="Basic and acidic residues" evidence="7">
    <location>
        <begin position="225"/>
        <end position="234"/>
    </location>
</feature>
<dbReference type="OMA" id="WDSHVRG"/>
<proteinExistence type="predicted"/>
<dbReference type="PANTHER" id="PTHR13278:SF0">
    <property type="entry name" value="ZINC FINGER PROTEIN 830"/>
    <property type="match status" value="1"/>
</dbReference>
<keyword evidence="6" id="KW-0539">Nucleus</keyword>
<evidence type="ECO:0000313" key="10">
    <source>
        <dbReference type="Proteomes" id="UP000070544"/>
    </source>
</evidence>
<keyword evidence="3" id="KW-0863">Zinc-finger</keyword>
<dbReference type="GO" id="GO:0003676">
    <property type="term" value="F:nucleic acid binding"/>
    <property type="evidence" value="ECO:0007669"/>
    <property type="project" value="InterPro"/>
</dbReference>
<feature type="region of interest" description="Disordered" evidence="7">
    <location>
        <begin position="225"/>
        <end position="249"/>
    </location>
</feature>
<dbReference type="InterPro" id="IPR040050">
    <property type="entry name" value="ZNF830-like"/>
</dbReference>
<feature type="region of interest" description="Disordered" evidence="7">
    <location>
        <begin position="1"/>
        <end position="21"/>
    </location>
</feature>
<keyword evidence="2" id="KW-0479">Metal-binding</keyword>
<feature type="compositionally biased region" description="Low complexity" evidence="7">
    <location>
        <begin position="161"/>
        <end position="193"/>
    </location>
</feature>
<dbReference type="GO" id="GO:0044773">
    <property type="term" value="P:mitotic DNA damage checkpoint signaling"/>
    <property type="evidence" value="ECO:0007669"/>
    <property type="project" value="TreeGrafter"/>
</dbReference>
<dbReference type="SUPFAM" id="SSF57667">
    <property type="entry name" value="beta-beta-alpha zinc fingers"/>
    <property type="match status" value="1"/>
</dbReference>
<evidence type="ECO:0000256" key="2">
    <source>
        <dbReference type="ARBA" id="ARBA00022723"/>
    </source>
</evidence>
<dbReference type="EMBL" id="KQ965736">
    <property type="protein sequence ID" value="KXS20328.1"/>
    <property type="molecule type" value="Genomic_DNA"/>
</dbReference>
<dbReference type="PANTHER" id="PTHR13278">
    <property type="entry name" value="ZINC FINGER PROTEIN 830"/>
    <property type="match status" value="1"/>
</dbReference>
<evidence type="ECO:0000256" key="7">
    <source>
        <dbReference type="SAM" id="MobiDB-lite"/>
    </source>
</evidence>
<keyword evidence="5" id="KW-0175">Coiled coil</keyword>
<feature type="domain" description="C2H2-type" evidence="8">
    <location>
        <begin position="36"/>
        <end position="60"/>
    </location>
</feature>
<dbReference type="GO" id="GO:0033314">
    <property type="term" value="P:mitotic DNA replication checkpoint signaling"/>
    <property type="evidence" value="ECO:0007669"/>
    <property type="project" value="TreeGrafter"/>
</dbReference>
<evidence type="ECO:0000256" key="4">
    <source>
        <dbReference type="ARBA" id="ARBA00022833"/>
    </source>
</evidence>
<dbReference type="AlphaFoldDB" id="A0A139AUD2"/>
<keyword evidence="10" id="KW-1185">Reference proteome</keyword>
<evidence type="ECO:0000256" key="3">
    <source>
        <dbReference type="ARBA" id="ARBA00022771"/>
    </source>
</evidence>
<dbReference type="OrthoDB" id="77607at2759"/>
<dbReference type="Gene3D" id="3.30.160.60">
    <property type="entry name" value="Classic Zinc Finger"/>
    <property type="match status" value="1"/>
</dbReference>
<evidence type="ECO:0000256" key="5">
    <source>
        <dbReference type="ARBA" id="ARBA00023054"/>
    </source>
</evidence>